<evidence type="ECO:0000256" key="1">
    <source>
        <dbReference type="SAM" id="Phobius"/>
    </source>
</evidence>
<accession>A0ABU6XWH0</accession>
<evidence type="ECO:0000313" key="3">
    <source>
        <dbReference type="Proteomes" id="UP001341840"/>
    </source>
</evidence>
<keyword evidence="1" id="KW-1133">Transmembrane helix</keyword>
<proteinExistence type="predicted"/>
<sequence>VLAAIRCFAWAGKIFVLHSCHVLVGYNGEFNVGCGEMVSVRFSYFIFGALFLFGVAGCDAPVINA</sequence>
<keyword evidence="3" id="KW-1185">Reference proteome</keyword>
<comment type="caution">
    <text evidence="2">The sequence shown here is derived from an EMBL/GenBank/DDBJ whole genome shotgun (WGS) entry which is preliminary data.</text>
</comment>
<feature type="non-terminal residue" evidence="2">
    <location>
        <position position="1"/>
    </location>
</feature>
<dbReference type="Proteomes" id="UP001341840">
    <property type="component" value="Unassembled WGS sequence"/>
</dbReference>
<evidence type="ECO:0000313" key="2">
    <source>
        <dbReference type="EMBL" id="MED6202006.1"/>
    </source>
</evidence>
<dbReference type="EMBL" id="JASCZI010214353">
    <property type="protein sequence ID" value="MED6202006.1"/>
    <property type="molecule type" value="Genomic_DNA"/>
</dbReference>
<gene>
    <name evidence="2" type="ORF">PIB30_101080</name>
</gene>
<protein>
    <submittedName>
        <fullName evidence="2">Uncharacterized protein</fullName>
    </submittedName>
</protein>
<feature type="transmembrane region" description="Helical" evidence="1">
    <location>
        <begin position="42"/>
        <end position="63"/>
    </location>
</feature>
<organism evidence="2 3">
    <name type="scientific">Stylosanthes scabra</name>
    <dbReference type="NCBI Taxonomy" id="79078"/>
    <lineage>
        <taxon>Eukaryota</taxon>
        <taxon>Viridiplantae</taxon>
        <taxon>Streptophyta</taxon>
        <taxon>Embryophyta</taxon>
        <taxon>Tracheophyta</taxon>
        <taxon>Spermatophyta</taxon>
        <taxon>Magnoliopsida</taxon>
        <taxon>eudicotyledons</taxon>
        <taxon>Gunneridae</taxon>
        <taxon>Pentapetalae</taxon>
        <taxon>rosids</taxon>
        <taxon>fabids</taxon>
        <taxon>Fabales</taxon>
        <taxon>Fabaceae</taxon>
        <taxon>Papilionoideae</taxon>
        <taxon>50 kb inversion clade</taxon>
        <taxon>dalbergioids sensu lato</taxon>
        <taxon>Dalbergieae</taxon>
        <taxon>Pterocarpus clade</taxon>
        <taxon>Stylosanthes</taxon>
    </lineage>
</organism>
<name>A0ABU6XWH0_9FABA</name>
<keyword evidence="1" id="KW-0812">Transmembrane</keyword>
<reference evidence="2 3" key="1">
    <citation type="journal article" date="2023" name="Plants (Basel)">
        <title>Bridging the Gap: Combining Genomics and Transcriptomics Approaches to Understand Stylosanthes scabra, an Orphan Legume from the Brazilian Caatinga.</title>
        <authorList>
            <person name="Ferreira-Neto J.R.C."/>
            <person name="da Silva M.D."/>
            <person name="Binneck E."/>
            <person name="de Melo N.F."/>
            <person name="da Silva R.H."/>
            <person name="de Melo A.L.T.M."/>
            <person name="Pandolfi V."/>
            <person name="Bustamante F.O."/>
            <person name="Brasileiro-Vidal A.C."/>
            <person name="Benko-Iseppon A.M."/>
        </authorList>
    </citation>
    <scope>NUCLEOTIDE SEQUENCE [LARGE SCALE GENOMIC DNA]</scope>
    <source>
        <tissue evidence="2">Leaves</tissue>
    </source>
</reference>
<keyword evidence="1" id="KW-0472">Membrane</keyword>